<keyword evidence="1" id="KW-0347">Helicase</keyword>
<keyword evidence="2" id="KW-1185">Reference proteome</keyword>
<keyword evidence="1" id="KW-0067">ATP-binding</keyword>
<accession>A0ABT3EEC6</accession>
<comment type="caution">
    <text evidence="1">The sequence shown here is derived from an EMBL/GenBank/DDBJ whole genome shotgun (WGS) entry which is preliminary data.</text>
</comment>
<reference evidence="1 2" key="1">
    <citation type="submission" date="2022-10" db="EMBL/GenBank/DDBJ databases">
        <title>Comparative genomic study of S. anginosus.</title>
        <authorList>
            <person name="Prasad A."/>
            <person name="Ene A."/>
            <person name="Jablonska S."/>
            <person name="Du J."/>
            <person name="Wolfe A.J."/>
            <person name="Putonti C."/>
        </authorList>
    </citation>
    <scope>NUCLEOTIDE SEQUENCE [LARGE SCALE GENOMIC DNA]</scope>
    <source>
        <strain evidence="1 2">UMB9231</strain>
    </source>
</reference>
<evidence type="ECO:0000313" key="1">
    <source>
        <dbReference type="EMBL" id="MCW1043329.1"/>
    </source>
</evidence>
<dbReference type="InterPro" id="IPR027417">
    <property type="entry name" value="P-loop_NTPase"/>
</dbReference>
<keyword evidence="1" id="KW-0378">Hydrolase</keyword>
<protein>
    <submittedName>
        <fullName evidence="1">DEAD/DEAH box helicase family protein</fullName>
    </submittedName>
</protein>
<gene>
    <name evidence="1" type="ORF">OJ597_13205</name>
</gene>
<name>A0ABT3EEC6_STRAP</name>
<dbReference type="Gene3D" id="3.40.50.300">
    <property type="entry name" value="P-loop containing nucleotide triphosphate hydrolases"/>
    <property type="match status" value="1"/>
</dbReference>
<dbReference type="Proteomes" id="UP001526076">
    <property type="component" value="Unassembled WGS sequence"/>
</dbReference>
<evidence type="ECO:0000313" key="2">
    <source>
        <dbReference type="Proteomes" id="UP001526076"/>
    </source>
</evidence>
<organism evidence="1 2">
    <name type="scientific">Streptococcus anginosus</name>
    <dbReference type="NCBI Taxonomy" id="1328"/>
    <lineage>
        <taxon>Bacteria</taxon>
        <taxon>Bacillati</taxon>
        <taxon>Bacillota</taxon>
        <taxon>Bacilli</taxon>
        <taxon>Lactobacillales</taxon>
        <taxon>Streptococcaceae</taxon>
        <taxon>Streptococcus</taxon>
        <taxon>Streptococcus anginosus group</taxon>
    </lineage>
</organism>
<dbReference type="EMBL" id="JAPAHU010000412">
    <property type="protein sequence ID" value="MCW1043329.1"/>
    <property type="molecule type" value="Genomic_DNA"/>
</dbReference>
<sequence>MQLTASQQEAFEKFFNLKVGALFMKQGTGKTRVALELIKSTDCDFVLFLCPFSTKSNLKVEIDKWGLDRPFEI</sequence>
<keyword evidence="1" id="KW-0547">Nucleotide-binding</keyword>
<feature type="non-terminal residue" evidence="1">
    <location>
        <position position="73"/>
    </location>
</feature>
<dbReference type="SUPFAM" id="SSF52540">
    <property type="entry name" value="P-loop containing nucleoside triphosphate hydrolases"/>
    <property type="match status" value="1"/>
</dbReference>
<dbReference type="GO" id="GO:0004386">
    <property type="term" value="F:helicase activity"/>
    <property type="evidence" value="ECO:0007669"/>
    <property type="project" value="UniProtKB-KW"/>
</dbReference>
<proteinExistence type="predicted"/>